<dbReference type="InterPro" id="IPR004358">
    <property type="entry name" value="Sig_transdc_His_kin-like_C"/>
</dbReference>
<keyword evidence="5" id="KW-0812">Transmembrane</keyword>
<evidence type="ECO:0000256" key="6">
    <source>
        <dbReference type="SAM" id="SignalP"/>
    </source>
</evidence>
<dbReference type="Gene3D" id="3.30.565.10">
    <property type="entry name" value="Histidine kinase-like ATPase, C-terminal domain"/>
    <property type="match status" value="1"/>
</dbReference>
<keyword evidence="5" id="KW-1133">Transmembrane helix</keyword>
<feature type="coiled-coil region" evidence="4">
    <location>
        <begin position="362"/>
        <end position="396"/>
    </location>
</feature>
<keyword evidence="6" id="KW-0732">Signal</keyword>
<evidence type="ECO:0000313" key="8">
    <source>
        <dbReference type="EMBL" id="MFC5192818.1"/>
    </source>
</evidence>
<dbReference type="Pfam" id="PF00512">
    <property type="entry name" value="HisKA"/>
    <property type="match status" value="1"/>
</dbReference>
<dbReference type="InterPro" id="IPR005467">
    <property type="entry name" value="His_kinase_dom"/>
</dbReference>
<dbReference type="InterPro" id="IPR019734">
    <property type="entry name" value="TPR_rpt"/>
</dbReference>
<dbReference type="EMBL" id="JBHSKS010000011">
    <property type="protein sequence ID" value="MFC5192818.1"/>
    <property type="molecule type" value="Genomic_DNA"/>
</dbReference>
<feature type="chain" id="PRO_5045062963" description="histidine kinase" evidence="6">
    <location>
        <begin position="24"/>
        <end position="621"/>
    </location>
</feature>
<evidence type="ECO:0000256" key="3">
    <source>
        <dbReference type="ARBA" id="ARBA00022553"/>
    </source>
</evidence>
<dbReference type="PANTHER" id="PTHR43547:SF2">
    <property type="entry name" value="HYBRID SIGNAL TRANSDUCTION HISTIDINE KINASE C"/>
    <property type="match status" value="1"/>
</dbReference>
<dbReference type="SUPFAM" id="SSF47384">
    <property type="entry name" value="Homodimeric domain of signal transducing histidine kinase"/>
    <property type="match status" value="1"/>
</dbReference>
<evidence type="ECO:0000256" key="5">
    <source>
        <dbReference type="SAM" id="Phobius"/>
    </source>
</evidence>
<name>A0ABW0BXX0_9BACT</name>
<comment type="caution">
    <text evidence="8">The sequence shown here is derived from an EMBL/GenBank/DDBJ whole genome shotgun (WGS) entry which is preliminary data.</text>
</comment>
<keyword evidence="9" id="KW-1185">Reference proteome</keyword>
<comment type="catalytic activity">
    <reaction evidence="1">
        <text>ATP + protein L-histidine = ADP + protein N-phospho-L-histidine.</text>
        <dbReference type="EC" id="2.7.13.3"/>
    </reaction>
</comment>
<keyword evidence="4" id="KW-0175">Coiled coil</keyword>
<organism evidence="8 9">
    <name type="scientific">Algoriphagus aquatilis</name>
    <dbReference type="NCBI Taxonomy" id="490186"/>
    <lineage>
        <taxon>Bacteria</taxon>
        <taxon>Pseudomonadati</taxon>
        <taxon>Bacteroidota</taxon>
        <taxon>Cytophagia</taxon>
        <taxon>Cytophagales</taxon>
        <taxon>Cyclobacteriaceae</taxon>
        <taxon>Algoriphagus</taxon>
    </lineage>
</organism>
<dbReference type="InterPro" id="IPR003594">
    <property type="entry name" value="HATPase_dom"/>
</dbReference>
<dbReference type="InterPro" id="IPR036890">
    <property type="entry name" value="HATPase_C_sf"/>
</dbReference>
<proteinExistence type="predicted"/>
<dbReference type="SMART" id="SM00387">
    <property type="entry name" value="HATPase_c"/>
    <property type="match status" value="1"/>
</dbReference>
<keyword evidence="8" id="KW-0067">ATP-binding</keyword>
<feature type="transmembrane region" description="Helical" evidence="5">
    <location>
        <begin position="340"/>
        <end position="361"/>
    </location>
</feature>
<dbReference type="PRINTS" id="PR00344">
    <property type="entry name" value="BCTRLSENSOR"/>
</dbReference>
<gene>
    <name evidence="8" type="ORF">ACFPIK_13665</name>
</gene>
<sequence length="621" mass="69953">MISRLVSLVILGLICLSCTKAIAQNIKPTGNPEFDSLILVAVDLRYKDLEGALQTMQRAQSIPNLSNLQVGMIANQLGALNYIKGDYSASVKEYSKAFELLEKESDLYQKAFALNGRGLIYLSQHAYAQAASFFEQCIKINLARNDSLSLGANYLNLGISLSELNKYSEAMEALAKGYDFTTNFQESTQRMMILNRQGQILLELGNLSEAKSHFNMVLEEYPQLTNWEKAFATTGLGLIALEENQLQKALELGLRGYEYAKLASAYWDQERASSLLSKVYEQLGDYKNALQYARLNKVHADTLYSDDKSSEISYHQLQMAEADKATLEQKNLIAEQKAKISNYTLIGLSAILALLVVIILLNRRWLNKKEELNLQLLQKQKEIIAQNDTLNQLNEEKNKLFSILSHDLKTPMNAIRQMLELHEMDLLSDQEKEESNKLLLKQVKQTEQKIEQLLRWSHAQLGGIVTEKRPIDLVQLIKDTINQNEVIAQKKNIHIKFSTEGPIFRIIADPSQLQIVFQNCLQNAIKFSHVGSEITVNLAVLGNQVNLTIKDQGIGMTPEKLHEIRQKKSIVSSTEGTNKEKGTGLGLFLVKQFMETNGGTLVIESEHQKGTTLYLTFEKAS</sequence>
<evidence type="ECO:0000259" key="7">
    <source>
        <dbReference type="PROSITE" id="PS50109"/>
    </source>
</evidence>
<dbReference type="CDD" id="cd00082">
    <property type="entry name" value="HisKA"/>
    <property type="match status" value="1"/>
</dbReference>
<dbReference type="SUPFAM" id="SSF55874">
    <property type="entry name" value="ATPase domain of HSP90 chaperone/DNA topoisomerase II/histidine kinase"/>
    <property type="match status" value="1"/>
</dbReference>
<dbReference type="SUPFAM" id="SSF48452">
    <property type="entry name" value="TPR-like"/>
    <property type="match status" value="1"/>
</dbReference>
<dbReference type="InterPro" id="IPR011990">
    <property type="entry name" value="TPR-like_helical_dom_sf"/>
</dbReference>
<dbReference type="Gene3D" id="1.25.40.10">
    <property type="entry name" value="Tetratricopeptide repeat domain"/>
    <property type="match status" value="2"/>
</dbReference>
<dbReference type="PANTHER" id="PTHR43547">
    <property type="entry name" value="TWO-COMPONENT HISTIDINE KINASE"/>
    <property type="match status" value="1"/>
</dbReference>
<dbReference type="EC" id="2.7.13.3" evidence="2"/>
<dbReference type="Gene3D" id="1.10.287.130">
    <property type="match status" value="1"/>
</dbReference>
<dbReference type="SMART" id="SM00388">
    <property type="entry name" value="HisKA"/>
    <property type="match status" value="1"/>
</dbReference>
<protein>
    <recommendedName>
        <fullName evidence="2">histidine kinase</fullName>
        <ecNumber evidence="2">2.7.13.3</ecNumber>
    </recommendedName>
</protein>
<dbReference type="RefSeq" id="WP_377916201.1">
    <property type="nucleotide sequence ID" value="NZ_JBHSKS010000011.1"/>
</dbReference>
<feature type="signal peptide" evidence="6">
    <location>
        <begin position="1"/>
        <end position="23"/>
    </location>
</feature>
<keyword evidence="3" id="KW-0597">Phosphoprotein</keyword>
<evidence type="ECO:0000256" key="2">
    <source>
        <dbReference type="ARBA" id="ARBA00012438"/>
    </source>
</evidence>
<accession>A0ABW0BXX0</accession>
<dbReference type="Pfam" id="PF02518">
    <property type="entry name" value="HATPase_c"/>
    <property type="match status" value="1"/>
</dbReference>
<evidence type="ECO:0000256" key="4">
    <source>
        <dbReference type="SAM" id="Coils"/>
    </source>
</evidence>
<dbReference type="InterPro" id="IPR003661">
    <property type="entry name" value="HisK_dim/P_dom"/>
</dbReference>
<dbReference type="InterPro" id="IPR036097">
    <property type="entry name" value="HisK_dim/P_sf"/>
</dbReference>
<reference evidence="9" key="1">
    <citation type="journal article" date="2019" name="Int. J. Syst. Evol. Microbiol.">
        <title>The Global Catalogue of Microorganisms (GCM) 10K type strain sequencing project: providing services to taxonomists for standard genome sequencing and annotation.</title>
        <authorList>
            <consortium name="The Broad Institute Genomics Platform"/>
            <consortium name="The Broad Institute Genome Sequencing Center for Infectious Disease"/>
            <person name="Wu L."/>
            <person name="Ma J."/>
        </authorList>
    </citation>
    <scope>NUCLEOTIDE SEQUENCE [LARGE SCALE GENOMIC DNA]</scope>
    <source>
        <strain evidence="9">CGMCC 1.7030</strain>
    </source>
</reference>
<dbReference type="Pfam" id="PF13424">
    <property type="entry name" value="TPR_12"/>
    <property type="match status" value="1"/>
</dbReference>
<evidence type="ECO:0000313" key="9">
    <source>
        <dbReference type="Proteomes" id="UP001596163"/>
    </source>
</evidence>
<dbReference type="Proteomes" id="UP001596163">
    <property type="component" value="Unassembled WGS sequence"/>
</dbReference>
<keyword evidence="8" id="KW-0547">Nucleotide-binding</keyword>
<keyword evidence="5" id="KW-0472">Membrane</keyword>
<evidence type="ECO:0000256" key="1">
    <source>
        <dbReference type="ARBA" id="ARBA00000085"/>
    </source>
</evidence>
<dbReference type="GO" id="GO:0005524">
    <property type="term" value="F:ATP binding"/>
    <property type="evidence" value="ECO:0007669"/>
    <property type="project" value="UniProtKB-KW"/>
</dbReference>
<dbReference type="SMART" id="SM00028">
    <property type="entry name" value="TPR"/>
    <property type="match status" value="5"/>
</dbReference>
<dbReference type="PROSITE" id="PS50109">
    <property type="entry name" value="HIS_KIN"/>
    <property type="match status" value="1"/>
</dbReference>
<feature type="domain" description="Histidine kinase" evidence="7">
    <location>
        <begin position="403"/>
        <end position="621"/>
    </location>
</feature>